<keyword evidence="2" id="KW-0812">Transmembrane</keyword>
<evidence type="ECO:0000313" key="5">
    <source>
        <dbReference type="Proteomes" id="UP000494255"/>
    </source>
</evidence>
<organism evidence="4 5">
    <name type="scientific">Paraburkholderia sediminicola</name>
    <dbReference type="NCBI Taxonomy" id="458836"/>
    <lineage>
        <taxon>Bacteria</taxon>
        <taxon>Pseudomonadati</taxon>
        <taxon>Pseudomonadota</taxon>
        <taxon>Betaproteobacteria</taxon>
        <taxon>Burkholderiales</taxon>
        <taxon>Burkholderiaceae</taxon>
        <taxon>Paraburkholderia</taxon>
    </lineage>
</organism>
<feature type="transmembrane region" description="Helical" evidence="2">
    <location>
        <begin position="17"/>
        <end position="37"/>
    </location>
</feature>
<dbReference type="InterPro" id="IPR007890">
    <property type="entry name" value="CHASE2"/>
</dbReference>
<evidence type="ECO:0000256" key="2">
    <source>
        <dbReference type="SAM" id="Phobius"/>
    </source>
</evidence>
<feature type="region of interest" description="Disordered" evidence="1">
    <location>
        <begin position="423"/>
        <end position="448"/>
    </location>
</feature>
<dbReference type="Proteomes" id="UP000494255">
    <property type="component" value="Unassembled WGS sequence"/>
</dbReference>
<dbReference type="AlphaFoldDB" id="A0A6J5CUD5"/>
<evidence type="ECO:0000256" key="1">
    <source>
        <dbReference type="SAM" id="MobiDB-lite"/>
    </source>
</evidence>
<protein>
    <recommendedName>
        <fullName evidence="3">CHASE2 domain-containing protein</fullName>
    </recommendedName>
</protein>
<dbReference type="Pfam" id="PF05226">
    <property type="entry name" value="CHASE2"/>
    <property type="match status" value="1"/>
</dbReference>
<keyword evidence="2" id="KW-0472">Membrane</keyword>
<keyword evidence="5" id="KW-1185">Reference proteome</keyword>
<gene>
    <name evidence="4" type="ORF">LMG24238_07617</name>
</gene>
<feature type="transmembrane region" description="Helical" evidence="2">
    <location>
        <begin position="360"/>
        <end position="382"/>
    </location>
</feature>
<accession>A0A6J5CUD5</accession>
<dbReference type="GeneID" id="97046158"/>
<dbReference type="SMART" id="SM01080">
    <property type="entry name" value="CHASE2"/>
    <property type="match status" value="1"/>
</dbReference>
<feature type="region of interest" description="Disordered" evidence="1">
    <location>
        <begin position="167"/>
        <end position="198"/>
    </location>
</feature>
<dbReference type="RefSeq" id="WP_175054968.1">
    <property type="nucleotide sequence ID" value="NZ_CADIKC010000022.1"/>
</dbReference>
<dbReference type="EMBL" id="CADIKC010000022">
    <property type="protein sequence ID" value="CAB3745481.1"/>
    <property type="molecule type" value="Genomic_DNA"/>
</dbReference>
<feature type="domain" description="CHASE2" evidence="3">
    <location>
        <begin position="48"/>
        <end position="350"/>
    </location>
</feature>
<proteinExistence type="predicted"/>
<name>A0A6J5CUD5_9BURK</name>
<sequence length="448" mass="49045">MANWHQEFVENVRKRSCGYWVLVVAMTVIGFLFSEYLPEFRVGVVTGIQGFVDGVLNRTPGSTSAWTSAAVLIDDPAYYGVFQDRTPLRRDLLGDLTKNLCDAGARVVGLDMTIGATNSSSPDPYASETTAFRSDVRAALNERSLCRIVLAVDIDHGKRVNQLVNPGDFNSERVTEGDSNLPEDQRQIPTHRPIDNGAEEDSFGWAAVRAYLASHNEIPTEDPGGDYPSATFVDASELAQRGRLLYAQNVLASTCGTDSGASESRVQECSALQAQVEGKVILVGGAWHPDGAGMGELIDRWPTPLGKMSGVLIHLNYVEDALQTHLVFPTPNLLDRLIEVLICVVLALVTAGLESTVARLIFLGVACFVLFSTEYISWLVYWRFFDSTIPVIALVGHSLLHKKAEAFVEPRWPKLLETRCFRKKPPAEAASRPSRPETPAIGPQKDAS</sequence>
<evidence type="ECO:0000259" key="3">
    <source>
        <dbReference type="SMART" id="SM01080"/>
    </source>
</evidence>
<feature type="transmembrane region" description="Helical" evidence="2">
    <location>
        <begin position="333"/>
        <end position="353"/>
    </location>
</feature>
<keyword evidence="2" id="KW-1133">Transmembrane helix</keyword>
<reference evidence="4 5" key="1">
    <citation type="submission" date="2020-04" db="EMBL/GenBank/DDBJ databases">
        <authorList>
            <person name="De Canck E."/>
        </authorList>
    </citation>
    <scope>NUCLEOTIDE SEQUENCE [LARGE SCALE GENOMIC DNA]</scope>
    <source>
        <strain evidence="4 5">LMG 24238</strain>
    </source>
</reference>
<evidence type="ECO:0000313" key="4">
    <source>
        <dbReference type="EMBL" id="CAB3745481.1"/>
    </source>
</evidence>